<dbReference type="GO" id="GO:0005743">
    <property type="term" value="C:mitochondrial inner membrane"/>
    <property type="evidence" value="ECO:0007669"/>
    <property type="project" value="UniProtKB-SubCell"/>
</dbReference>
<evidence type="ECO:0000256" key="9">
    <source>
        <dbReference type="SAM" id="Phobius"/>
    </source>
</evidence>
<dbReference type="PROSITE" id="PS00668">
    <property type="entry name" value="COMPLEX1_ND1_2"/>
    <property type="match status" value="1"/>
</dbReference>
<evidence type="ECO:0000256" key="5">
    <source>
        <dbReference type="ARBA" id="ARBA00022989"/>
    </source>
</evidence>
<comment type="similarity">
    <text evidence="2 7">Belongs to the complex I subunit 1 family.</text>
</comment>
<dbReference type="PROSITE" id="PS00667">
    <property type="entry name" value="COMPLEX1_ND1_1"/>
    <property type="match status" value="1"/>
</dbReference>
<dbReference type="GO" id="GO:0009060">
    <property type="term" value="P:aerobic respiration"/>
    <property type="evidence" value="ECO:0007669"/>
    <property type="project" value="TreeGrafter"/>
</dbReference>
<dbReference type="PANTHER" id="PTHR11432:SF3">
    <property type="entry name" value="NADH-UBIQUINONE OXIDOREDUCTASE CHAIN 1"/>
    <property type="match status" value="1"/>
</dbReference>
<feature type="transmembrane region" description="Helical" evidence="9">
    <location>
        <begin position="104"/>
        <end position="126"/>
    </location>
</feature>
<accession>I6NIN4</accession>
<keyword evidence="6 9" id="KW-0472">Membrane</keyword>
<dbReference type="EC" id="7.1.1.2" evidence="8"/>
<comment type="catalytic activity">
    <reaction evidence="8">
        <text>a ubiquinone + NADH + 5 H(+)(in) = a ubiquinol + NAD(+) + 4 H(+)(out)</text>
        <dbReference type="Rhea" id="RHEA:29091"/>
        <dbReference type="Rhea" id="RHEA-COMP:9565"/>
        <dbReference type="Rhea" id="RHEA-COMP:9566"/>
        <dbReference type="ChEBI" id="CHEBI:15378"/>
        <dbReference type="ChEBI" id="CHEBI:16389"/>
        <dbReference type="ChEBI" id="CHEBI:17976"/>
        <dbReference type="ChEBI" id="CHEBI:57540"/>
        <dbReference type="ChEBI" id="CHEBI:57945"/>
        <dbReference type="EC" id="7.1.1.2"/>
    </reaction>
</comment>
<dbReference type="GO" id="GO:0003954">
    <property type="term" value="F:NADH dehydrogenase activity"/>
    <property type="evidence" value="ECO:0007669"/>
    <property type="project" value="TreeGrafter"/>
</dbReference>
<proteinExistence type="inferred from homology"/>
<keyword evidence="7" id="KW-0520">NAD</keyword>
<dbReference type="Pfam" id="PF00146">
    <property type="entry name" value="NADHdh"/>
    <property type="match status" value="1"/>
</dbReference>
<dbReference type="AlphaFoldDB" id="I6NIN4"/>
<evidence type="ECO:0000256" key="8">
    <source>
        <dbReference type="RuleBase" id="RU000473"/>
    </source>
</evidence>
<evidence type="ECO:0000256" key="4">
    <source>
        <dbReference type="ARBA" id="ARBA00022692"/>
    </source>
</evidence>
<protein>
    <recommendedName>
        <fullName evidence="3 8">NADH-ubiquinone oxidoreductase chain 1</fullName>
        <ecNumber evidence="8">7.1.1.2</ecNumber>
    </recommendedName>
</protein>
<evidence type="ECO:0000313" key="10">
    <source>
        <dbReference type="EMBL" id="AEV94316.1"/>
    </source>
</evidence>
<feature type="transmembrane region" description="Helical" evidence="9">
    <location>
        <begin position="138"/>
        <end position="159"/>
    </location>
</feature>
<feature type="transmembrane region" description="Helical" evidence="9">
    <location>
        <begin position="288"/>
        <end position="308"/>
    </location>
</feature>
<name>I6NIN4_SINCO</name>
<sequence>MMVSVVLSCFLTSMMVLVGVAFFIVTERKGLGMVQLRQGPNKVGLKGLVQPLSDGVKLLTKGFSIPAAANPILFVFGPVLCFFMSYISWVIYPLAFCSCFFKYSVLFFMAVSCLNVYGLILVGWSSNCQYGLLGSMRAVAQSISYELIMSTVMMCSLLFLSSLELFLYRDIGFSFIFVCLEAMLIWFITVLAETNRAPFDFVEGESELVAGYNVEFGGFGFALIALAEYGAILFMSMMTGLLFLGGLMPLSMGGNIVVGLLVVIISYVIVCVRGAYPRFRYDQLMEFCWVKLLPVSLGLFVLSVGMVAL</sequence>
<dbReference type="EMBL" id="JN398366">
    <property type="protein sequence ID" value="AEV94316.1"/>
    <property type="molecule type" value="Genomic_DNA"/>
</dbReference>
<evidence type="ECO:0000256" key="1">
    <source>
        <dbReference type="ARBA" id="ARBA00004141"/>
    </source>
</evidence>
<keyword evidence="8 10" id="KW-0496">Mitochondrion</keyword>
<organism evidence="10">
    <name type="scientific">Sinonovacula constricta</name>
    <name type="common">Razor clam</name>
    <dbReference type="NCBI Taxonomy" id="98310"/>
    <lineage>
        <taxon>Eukaryota</taxon>
        <taxon>Metazoa</taxon>
        <taxon>Spiralia</taxon>
        <taxon>Lophotrochozoa</taxon>
        <taxon>Mollusca</taxon>
        <taxon>Bivalvia</taxon>
        <taxon>Autobranchia</taxon>
        <taxon>Heteroconchia</taxon>
        <taxon>Euheterodonta</taxon>
        <taxon>Imparidentia</taxon>
        <taxon>Neoheterodontei</taxon>
        <taxon>Cardiida</taxon>
        <taxon>Tellinoidea</taxon>
        <taxon>Solecurtidae</taxon>
        <taxon>Sinonovacula</taxon>
    </lineage>
</organism>
<dbReference type="InterPro" id="IPR018086">
    <property type="entry name" value="NADH_UbQ_OxRdtase_su1_CS"/>
</dbReference>
<feature type="transmembrane region" description="Helical" evidence="9">
    <location>
        <begin position="256"/>
        <end position="276"/>
    </location>
</feature>
<keyword evidence="5 9" id="KW-1133">Transmembrane helix</keyword>
<feature type="transmembrane region" description="Helical" evidence="9">
    <location>
        <begin position="209"/>
        <end position="227"/>
    </location>
</feature>
<geneLocation type="mitochondrion" evidence="10"/>
<evidence type="ECO:0000256" key="6">
    <source>
        <dbReference type="ARBA" id="ARBA00023136"/>
    </source>
</evidence>
<reference evidence="10" key="1">
    <citation type="submission" date="2011-07" db="EMBL/GenBank/DDBJ databases">
        <title>The complete mitochondrial genomes of six heterodont bivalves (Tellinoidea and Solenoidea): extensive gene rearrangements and phylogenetic implications.</title>
        <authorList>
            <person name="Yuan Y."/>
            <person name="Li Q."/>
        </authorList>
    </citation>
    <scope>NUCLEOTIDE SEQUENCE</scope>
</reference>
<evidence type="ECO:0000256" key="7">
    <source>
        <dbReference type="RuleBase" id="RU000471"/>
    </source>
</evidence>
<evidence type="ECO:0000256" key="3">
    <source>
        <dbReference type="ARBA" id="ARBA00021009"/>
    </source>
</evidence>
<dbReference type="PANTHER" id="PTHR11432">
    <property type="entry name" value="NADH DEHYDROGENASE SUBUNIT 1"/>
    <property type="match status" value="1"/>
</dbReference>
<dbReference type="GO" id="GO:0008137">
    <property type="term" value="F:NADH dehydrogenase (ubiquinone) activity"/>
    <property type="evidence" value="ECO:0007669"/>
    <property type="project" value="UniProtKB-EC"/>
</dbReference>
<feature type="transmembrane region" description="Helical" evidence="9">
    <location>
        <begin position="171"/>
        <end position="189"/>
    </location>
</feature>
<gene>
    <name evidence="10" type="primary">nad1</name>
</gene>
<feature type="transmembrane region" description="Helical" evidence="9">
    <location>
        <begin position="72"/>
        <end position="92"/>
    </location>
</feature>
<dbReference type="HAMAP" id="MF_01350">
    <property type="entry name" value="NDH1_NuoH"/>
    <property type="match status" value="1"/>
</dbReference>
<comment type="subcellular location">
    <subcellularLocation>
        <location evidence="1">Membrane</location>
        <topology evidence="1">Multi-pass membrane protein</topology>
    </subcellularLocation>
    <subcellularLocation>
        <location evidence="7">Mitochondrion inner membrane</location>
        <topology evidence="7">Multi-pass membrane protein</topology>
    </subcellularLocation>
</comment>
<keyword evidence="4 7" id="KW-0812">Transmembrane</keyword>
<keyword evidence="8" id="KW-0830">Ubiquinone</keyword>
<evidence type="ECO:0000256" key="2">
    <source>
        <dbReference type="ARBA" id="ARBA00010535"/>
    </source>
</evidence>
<dbReference type="InterPro" id="IPR001694">
    <property type="entry name" value="NADH_UbQ_OxRdtase_su1/FPO"/>
</dbReference>